<dbReference type="InterPro" id="IPR012337">
    <property type="entry name" value="RNaseH-like_sf"/>
</dbReference>
<dbReference type="OrthoDB" id="5920271at2759"/>
<sequence length="415" mass="46704">MAPENRMKVEKIKNILLAAFAADPFVAYGQLTSRRLRPGEAPDVFLADLRRLGSLAGGMSESVLGCAFVTGLPEHAQDMLRAGVRMADLTLEQLLERARSLMRWVDDGLSGRTRLRTKAANEMLIRRRVEIILALAKEYKLNLVVTLVKSADNKADALTRVPHQWLAPADSLRALDCAAAAAPQNDGLIAKIHHAAGHPGVRRTLYFAKRYDPTLTKRAVSRVVSECNICQSIDPAPAKWHRGTLDVKETWHRLSSDVTHYKGRPYLTVVDCGPSRFAIWRPLKWHTSASIVDHFEAIFLERGAPVEILVDNDPIFQNQAVEVNGTPRHVRHLRRCAPHASQRIKPLNEDAEEEELLICVPTRDVATRINDPAPRRAAELCQRERSRSPQSTEHDRVEVRRSSRLRRQQHCSLCD</sequence>
<dbReference type="InterPro" id="IPR050951">
    <property type="entry name" value="Retrovirus_Pol_polyprotein"/>
</dbReference>
<dbReference type="EMBL" id="HG806391">
    <property type="protein sequence ID" value="CDW58669.1"/>
    <property type="molecule type" value="Genomic_DNA"/>
</dbReference>
<dbReference type="AlphaFoldDB" id="A0A077ZFT8"/>
<evidence type="ECO:0000256" key="1">
    <source>
        <dbReference type="SAM" id="MobiDB-lite"/>
    </source>
</evidence>
<dbReference type="Gene3D" id="3.30.420.10">
    <property type="entry name" value="Ribonuclease H-like superfamily/Ribonuclease H"/>
    <property type="match status" value="1"/>
</dbReference>
<dbReference type="InterPro" id="IPR036397">
    <property type="entry name" value="RNaseH_sf"/>
</dbReference>
<protein>
    <recommendedName>
        <fullName evidence="4">Integrase catalytic domain-containing protein</fullName>
    </recommendedName>
</protein>
<reference evidence="2" key="2">
    <citation type="submission" date="2014-03" db="EMBL/GenBank/DDBJ databases">
        <title>The whipworm genome and dual-species transcriptomics of an intimate host-pathogen interaction.</title>
        <authorList>
            <person name="Foth B.J."/>
            <person name="Tsai I.J."/>
            <person name="Reid A.J."/>
            <person name="Bancroft A.J."/>
            <person name="Nichol S."/>
            <person name="Tracey A."/>
            <person name="Holroyd N."/>
            <person name="Cotton J.A."/>
            <person name="Stanley E.J."/>
            <person name="Zarowiecki M."/>
            <person name="Liu J.Z."/>
            <person name="Huckvale T."/>
            <person name="Cooper P.J."/>
            <person name="Grencis R.K."/>
            <person name="Berriman M."/>
        </authorList>
    </citation>
    <scope>NUCLEOTIDE SEQUENCE [LARGE SCALE GENOMIC DNA]</scope>
</reference>
<dbReference type="GO" id="GO:0003676">
    <property type="term" value="F:nucleic acid binding"/>
    <property type="evidence" value="ECO:0007669"/>
    <property type="project" value="InterPro"/>
</dbReference>
<evidence type="ECO:0000313" key="3">
    <source>
        <dbReference type="Proteomes" id="UP000030665"/>
    </source>
</evidence>
<dbReference type="STRING" id="36087.A0A077ZFT8"/>
<feature type="region of interest" description="Disordered" evidence="1">
    <location>
        <begin position="376"/>
        <end position="402"/>
    </location>
</feature>
<dbReference type="SUPFAM" id="SSF53098">
    <property type="entry name" value="Ribonuclease H-like"/>
    <property type="match status" value="1"/>
</dbReference>
<keyword evidence="3" id="KW-1185">Reference proteome</keyword>
<reference evidence="2" key="1">
    <citation type="submission" date="2014-01" db="EMBL/GenBank/DDBJ databases">
        <authorList>
            <person name="Aslett M."/>
        </authorList>
    </citation>
    <scope>NUCLEOTIDE SEQUENCE</scope>
</reference>
<dbReference type="PANTHER" id="PTHR37984:SF5">
    <property type="entry name" value="PROTEIN NYNRIN-LIKE"/>
    <property type="match status" value="1"/>
</dbReference>
<organism evidence="2 3">
    <name type="scientific">Trichuris trichiura</name>
    <name type="common">Whipworm</name>
    <name type="synonym">Trichocephalus trichiurus</name>
    <dbReference type="NCBI Taxonomy" id="36087"/>
    <lineage>
        <taxon>Eukaryota</taxon>
        <taxon>Metazoa</taxon>
        <taxon>Ecdysozoa</taxon>
        <taxon>Nematoda</taxon>
        <taxon>Enoplea</taxon>
        <taxon>Dorylaimia</taxon>
        <taxon>Trichinellida</taxon>
        <taxon>Trichuridae</taxon>
        <taxon>Trichuris</taxon>
    </lineage>
</organism>
<evidence type="ECO:0008006" key="4">
    <source>
        <dbReference type="Google" id="ProtNLM"/>
    </source>
</evidence>
<dbReference type="PANTHER" id="PTHR37984">
    <property type="entry name" value="PROTEIN CBG26694"/>
    <property type="match status" value="1"/>
</dbReference>
<name>A0A077ZFT8_TRITR</name>
<gene>
    <name evidence="2" type="ORF">TTRE_0000699301</name>
</gene>
<dbReference type="Proteomes" id="UP000030665">
    <property type="component" value="Unassembled WGS sequence"/>
</dbReference>
<feature type="compositionally biased region" description="Basic and acidic residues" evidence="1">
    <location>
        <begin position="376"/>
        <end position="401"/>
    </location>
</feature>
<evidence type="ECO:0000313" key="2">
    <source>
        <dbReference type="EMBL" id="CDW58669.1"/>
    </source>
</evidence>
<accession>A0A077ZFT8</accession>
<proteinExistence type="predicted"/>